<keyword evidence="1 4" id="KW-0479">Metal-binding</keyword>
<evidence type="ECO:0000256" key="1">
    <source>
        <dbReference type="ARBA" id="ARBA00022723"/>
    </source>
</evidence>
<protein>
    <submittedName>
        <fullName evidence="8">Uncharacterized protein LOC108679461</fullName>
    </submittedName>
</protein>
<dbReference type="GO" id="GO:0008270">
    <property type="term" value="F:zinc ion binding"/>
    <property type="evidence" value="ECO:0007669"/>
    <property type="project" value="UniProtKB-KW"/>
</dbReference>
<reference evidence="8" key="1">
    <citation type="submission" date="2025-08" db="UniProtKB">
        <authorList>
            <consortium name="RefSeq"/>
        </authorList>
    </citation>
    <scope>IDENTIFICATION</scope>
    <source>
        <tissue evidence="8">Whole organism</tissue>
    </source>
</reference>
<dbReference type="SUPFAM" id="SSF90229">
    <property type="entry name" value="CCCH zinc finger"/>
    <property type="match status" value="1"/>
</dbReference>
<feature type="compositionally biased region" description="Polar residues" evidence="5">
    <location>
        <begin position="449"/>
        <end position="474"/>
    </location>
</feature>
<evidence type="ECO:0000313" key="7">
    <source>
        <dbReference type="Proteomes" id="UP000694843"/>
    </source>
</evidence>
<name>A0A8B7PE45_HYAAZ</name>
<evidence type="ECO:0000256" key="2">
    <source>
        <dbReference type="ARBA" id="ARBA00022771"/>
    </source>
</evidence>
<dbReference type="RefSeq" id="XP_018023566.1">
    <property type="nucleotide sequence ID" value="XM_018168077.1"/>
</dbReference>
<sequence>MRVRECQWPPVPVVQWLHCELEKRAIPGPLFAHTLLSLLHPHYCPYCCYCLLPATTAAVKPEHSSASSTAATLATPLDGDALASISWLAEPCASLEQCHKCCGPSRETCHRLGVDPLSRPLAPTEQVPLCSQDGGCLRTSSSFHKTNPILEKNSRRETKSIKSPRKLFDAKNLRVFVARSTSDDPEVLLEEEEELLFGHGLHPDADFPLEPHPKTPRKTPAPSDQAPCGCNAVSRRARKRYKKERKEHELLSAQHSDLLSAFHLLASAADQECEDAAQLLHALCSLLDQLQNNNNNCPLDAPTCDPPPAPPVLSPARKELPIGSKSQVKETDLSCGEIFHEALKYFKAFPALCRDLESSTETNSAVTSDAVWCSDKSNLSNSGGVPQESTQRSALISLSPANVSSSGSKHGKSFDQTDVEPSIVKSDSVPQVHTNEVELACFTDDGKRSSPNIRPASQNIDKYSPTENKSPNWSCSKNSEQATLEVLSSNQFELTNLQDVNVDAKASCITSPYICNRSTAADQEKIPSICHVDFAQTLNLKDDNIDSISRVEVENSEKPGDADFGPRNTCSFPVSSSIGFHTLSQDRSKLKTAESKFSDESNSILPNDSFFSRSFIEDGAQNFLMPSHVDVESSESDVLHVLSDADGGVKFVDSKFPTNSFCVGASVVQTQNHKTTNSCHTIDYHDSVFPVNGNDTAYDSLLMGSIDFLPVQEVQNLTDESKLVELLNLLGPGRANHLRDPVPQPSVNPGQTQPEADNPFLANIWSSLWSEDVRAEEDSLLSPGNWPGPALANGALKDKADNSETTNACGLRSLTGINNLSSFSPASCGLTFNTDSSFNDSPCLSNVSVYTDTVLSGAKQKLQIITGLDFLSKKYGPCCVAYTGDCLKKATEGSNWLDSNVFVHGCGMEKGNLMPSATQPVVVGHTPAVQVGDFTVFLPVHGSQGNTQKSERDSEQSLFLDNSELKKNIKDFSEEHISMKKNDQFLSMPFPSAQDSSLRQEPVCLASSSNLSVHDYNNAPYVHNSVGTENVLSSRGSSGGRVEYDASLADDEDETYLHGRGQPRINFTGTEYLNVNRVSATEESNREALALIETHLQILKNSEAATAGATELQWQTEQFSAMSTQQNVTDMLNNFSHPRSHQSFQVEPISSLAYNPLSERHPHQIESVHEKMSDLPEVSHNSYHCPDLGSIQTNMLVPQSSVDDARQKSFEKHCFVPILQPHSLAFGTTHAGNEHRGSEYNSFSSRADILQQMQPSPEMDEAWKRLCESYSKFSQSRGGAGIEDSSEKNIWADLNANNILSSCVPSSVAGSTEQDGVNAPHELARSLPTDEEQILCRTFQSLGLEKIWDTSPRMPDEYSKMRDQMLFATSMLQQQQSNHNMWTPELQQRHEHPSNLLLQNQSHAESLIVNSGHLYTENNITSEFGTSGIDVFLPDSSANDNLSDGDKLLIAGPSGVQAVLPHSSESNFSSVVPRRTNVQEAAEYLKASALRTDSYRSRASENLLTSPRTHFRPIKSQEEQTTTNPPSVSTFTTTATQVQLDLPYQRSNSGTLFLEKDAIEGSPKKYMVYKEPVEKMWEIANKLCPSQESSLIPKFKVVKNEKFCQTDDIDESNLTTSMQSSDSTPIQDSDDESDVFIFQQEDQFLSSAKAWNQQEVLSSDNWKNSQENRAAGQSLWLIESTKNCFGERGTHLPNDSLVDKLGNSAIIWSSEGSPSRIVFRRRSSKPLIKDASASPDKQERVIDTPAARAIWSSDPRTSVTATAQHYHQAAMASQNINPAIKALWSNSPDKVKLACGTISDHQDGLKWNENGAIRRQENENLLDVSSRLPAWTMNGRNNIHDIEKQIPNDWTPETSVLIDEQRDCESIANSLTPLPSSSWSSNAETIALVGNDVNRNLNKEKIWSTNDAAAAAAAVHSVPWGDQSVWSNAEEGAPWSNADGKDLWSDGANNASWCNSDAVWDDEEYLKAKWSRKGSKGNPCYTAAEVDDLALLEEAKQWEKDVSMDAVGFPDSKQEDLEELDPGWQLQDGFVWAQQCGNSMMLSGHEPGIGMDCDDFDDAASLSSCSSSSSSEVVMMPTEDGGTLAVQVEYLDEELYDKIFGAPDLQMAGSLPDLPNNQAGLKVLRERWLPPWRRPCTFFMEGTCRRKHCKFSHDLSTITCRFWQEGSCLKGSECPFLHGYPVVTRRRNRSEGDSRSSGGADHNKNGPGLRRDAKHRPHRLSSFELSSETDFPSLGSASDAKESERSGASSAASVSSGHGGSLVAQQQKKKAKYTPITAAILQSSSGRSRRRRHTHSAQRCSSPDSKEAECSRSIGSSIITAGSSHPRVSKPISSEGKTLSSATGTDAASNTAGKKTSGKTSCATDTSESTSDNKNSKQRHRRHRSKAAASAPVRKDARANVSPDD</sequence>
<feature type="region of interest" description="Disordered" evidence="5">
    <location>
        <begin position="204"/>
        <end position="230"/>
    </location>
</feature>
<dbReference type="OrthoDB" id="3247158at2759"/>
<feature type="domain" description="C3H1-type" evidence="6">
    <location>
        <begin position="2154"/>
        <end position="2181"/>
    </location>
</feature>
<proteinExistence type="predicted"/>
<feature type="zinc finger region" description="C3H1-type" evidence="4">
    <location>
        <begin position="2154"/>
        <end position="2181"/>
    </location>
</feature>
<keyword evidence="3 4" id="KW-0862">Zinc</keyword>
<feature type="compositionally biased region" description="Basic and acidic residues" evidence="5">
    <location>
        <begin position="204"/>
        <end position="213"/>
    </location>
</feature>
<dbReference type="PROSITE" id="PS50103">
    <property type="entry name" value="ZF_C3H1"/>
    <property type="match status" value="2"/>
</dbReference>
<feature type="compositionally biased region" description="Basic residues" evidence="5">
    <location>
        <begin position="2287"/>
        <end position="2296"/>
    </location>
</feature>
<keyword evidence="7" id="KW-1185">Reference proteome</keyword>
<organism evidence="7 8">
    <name type="scientific">Hyalella azteca</name>
    <name type="common">Amphipod</name>
    <dbReference type="NCBI Taxonomy" id="294128"/>
    <lineage>
        <taxon>Eukaryota</taxon>
        <taxon>Metazoa</taxon>
        <taxon>Ecdysozoa</taxon>
        <taxon>Arthropoda</taxon>
        <taxon>Crustacea</taxon>
        <taxon>Multicrustacea</taxon>
        <taxon>Malacostraca</taxon>
        <taxon>Eumalacostraca</taxon>
        <taxon>Peracarida</taxon>
        <taxon>Amphipoda</taxon>
        <taxon>Senticaudata</taxon>
        <taxon>Talitrida</taxon>
        <taxon>Talitroidea</taxon>
        <taxon>Hyalellidae</taxon>
        <taxon>Hyalella</taxon>
    </lineage>
</organism>
<feature type="domain" description="C3H1-type" evidence="6">
    <location>
        <begin position="2135"/>
        <end position="2153"/>
    </location>
</feature>
<keyword evidence="2 4" id="KW-0863">Zinc-finger</keyword>
<feature type="compositionally biased region" description="Low complexity" evidence="5">
    <location>
        <begin position="2246"/>
        <end position="2264"/>
    </location>
</feature>
<feature type="zinc finger region" description="C3H1-type" evidence="4">
    <location>
        <begin position="2135"/>
        <end position="2153"/>
    </location>
</feature>
<feature type="compositionally biased region" description="Polar residues" evidence="5">
    <location>
        <begin position="2331"/>
        <end position="2372"/>
    </location>
</feature>
<dbReference type="InterPro" id="IPR000571">
    <property type="entry name" value="Znf_CCCH"/>
</dbReference>
<evidence type="ECO:0000256" key="4">
    <source>
        <dbReference type="PROSITE-ProRule" id="PRU00723"/>
    </source>
</evidence>
<evidence type="ECO:0000256" key="3">
    <source>
        <dbReference type="ARBA" id="ARBA00022833"/>
    </source>
</evidence>
<feature type="region of interest" description="Disordered" evidence="5">
    <location>
        <begin position="444"/>
        <end position="474"/>
    </location>
</feature>
<feature type="compositionally biased region" description="Basic residues" evidence="5">
    <location>
        <begin position="2376"/>
        <end position="2386"/>
    </location>
</feature>
<evidence type="ECO:0000256" key="5">
    <source>
        <dbReference type="SAM" id="MobiDB-lite"/>
    </source>
</evidence>
<feature type="compositionally biased region" description="Low complexity" evidence="5">
    <location>
        <begin position="2311"/>
        <end position="2324"/>
    </location>
</feature>
<feature type="region of interest" description="Disordered" evidence="5">
    <location>
        <begin position="2186"/>
        <end position="2405"/>
    </location>
</feature>
<evidence type="ECO:0000259" key="6">
    <source>
        <dbReference type="PROSITE" id="PS50103"/>
    </source>
</evidence>
<dbReference type="InterPro" id="IPR036855">
    <property type="entry name" value="Znf_CCCH_sf"/>
</dbReference>
<dbReference type="GeneID" id="108679461"/>
<dbReference type="Gene3D" id="4.10.1000.10">
    <property type="entry name" value="Zinc finger, CCCH-type"/>
    <property type="match status" value="1"/>
</dbReference>
<gene>
    <name evidence="8" type="primary">LOC108679461</name>
</gene>
<evidence type="ECO:0000313" key="8">
    <source>
        <dbReference type="RefSeq" id="XP_018023566.1"/>
    </source>
</evidence>
<dbReference type="KEGG" id="hazt:108679461"/>
<accession>A0A8B7PE45</accession>
<dbReference type="Proteomes" id="UP000694843">
    <property type="component" value="Unplaced"/>
</dbReference>
<dbReference type="SMART" id="SM00356">
    <property type="entry name" value="ZnF_C3H1"/>
    <property type="match status" value="2"/>
</dbReference>
<dbReference type="Pfam" id="PF14608">
    <property type="entry name" value="zf-CCCH_2"/>
    <property type="match status" value="2"/>
</dbReference>